<sequence length="383" mass="42872">MIKKNKIALIILIFIIGILTYTYYYLSKDSNTGPDMGTLIDKVIDEIKDESDEANLVEVFAEGLDVPWSIAFLPNGDMLVTERKGTVRYISKDGELQETPISTVADVRQIGEGGLHGISLHPDFSSNNYVYFYFTYEGSGGNTMNRVVRYVFENGKLSFDKIIVDAIPGASNHDGGRIKFGPDGFFYITTGDAQEPSLSQNTDSLAGKIIRVTDEGIAAPGNPFDNRVYSYGHRNPQGISWDDDGLLWETEHGPSGIWPNCCQDELNKIEMGKNYGWPDFVGDQKKQDIISPVIHSNRDIWAPAGLAYLDGSLYFGGLRGEALYKYSIDNKKFETFFKEEFERIRDVILGPDNFLYITTSNRDGRGNPSSDDDKILKINPEKL</sequence>
<dbReference type="InterPro" id="IPR011042">
    <property type="entry name" value="6-blade_b-propeller_TolB-like"/>
</dbReference>
<gene>
    <name evidence="3" type="ORF">A3F29_03005</name>
</gene>
<name>A0A1F7HHW2_9BACT</name>
<dbReference type="Proteomes" id="UP000177199">
    <property type="component" value="Unassembled WGS sequence"/>
</dbReference>
<accession>A0A1F7HHW2</accession>
<comment type="caution">
    <text evidence="3">The sequence shown here is derived from an EMBL/GenBank/DDBJ whole genome shotgun (WGS) entry which is preliminary data.</text>
</comment>
<protein>
    <recommendedName>
        <fullName evidence="2">Glucose/Sorbosone dehydrogenase domain-containing protein</fullName>
    </recommendedName>
</protein>
<dbReference type="PANTHER" id="PTHR19328:SF13">
    <property type="entry name" value="HIPL1 PROTEIN"/>
    <property type="match status" value="1"/>
</dbReference>
<evidence type="ECO:0000256" key="1">
    <source>
        <dbReference type="SAM" id="Phobius"/>
    </source>
</evidence>
<reference evidence="3 4" key="1">
    <citation type="journal article" date="2016" name="Nat. Commun.">
        <title>Thousands of microbial genomes shed light on interconnected biogeochemical processes in an aquifer system.</title>
        <authorList>
            <person name="Anantharaman K."/>
            <person name="Brown C.T."/>
            <person name="Hug L.A."/>
            <person name="Sharon I."/>
            <person name="Castelle C.J."/>
            <person name="Probst A.J."/>
            <person name="Thomas B.C."/>
            <person name="Singh A."/>
            <person name="Wilkins M.J."/>
            <person name="Karaoz U."/>
            <person name="Brodie E.L."/>
            <person name="Williams K.H."/>
            <person name="Hubbard S.S."/>
            <person name="Banfield J.F."/>
        </authorList>
    </citation>
    <scope>NUCLEOTIDE SEQUENCE [LARGE SCALE GENOMIC DNA]</scope>
</reference>
<dbReference type="InterPro" id="IPR011041">
    <property type="entry name" value="Quinoprot_gluc/sorb_DH_b-prop"/>
</dbReference>
<keyword evidence="1" id="KW-0472">Membrane</keyword>
<feature type="domain" description="Glucose/Sorbosone dehydrogenase" evidence="2">
    <location>
        <begin position="64"/>
        <end position="365"/>
    </location>
</feature>
<feature type="transmembrane region" description="Helical" evidence="1">
    <location>
        <begin position="7"/>
        <end position="26"/>
    </location>
</feature>
<dbReference type="SUPFAM" id="SSF50952">
    <property type="entry name" value="Soluble quinoprotein glucose dehydrogenase"/>
    <property type="match status" value="1"/>
</dbReference>
<evidence type="ECO:0000259" key="2">
    <source>
        <dbReference type="Pfam" id="PF07995"/>
    </source>
</evidence>
<dbReference type="Pfam" id="PF07995">
    <property type="entry name" value="GSDH"/>
    <property type="match status" value="1"/>
</dbReference>
<keyword evidence="1" id="KW-0812">Transmembrane</keyword>
<evidence type="ECO:0000313" key="3">
    <source>
        <dbReference type="EMBL" id="OGK30663.1"/>
    </source>
</evidence>
<dbReference type="PANTHER" id="PTHR19328">
    <property type="entry name" value="HEDGEHOG-INTERACTING PROTEIN"/>
    <property type="match status" value="1"/>
</dbReference>
<organism evidence="3 4">
    <name type="scientific">Candidatus Roizmanbacteria bacterium RIFCSPHIGHO2_12_FULL_33_9</name>
    <dbReference type="NCBI Taxonomy" id="1802045"/>
    <lineage>
        <taxon>Bacteria</taxon>
        <taxon>Candidatus Roizmaniibacteriota</taxon>
    </lineage>
</organism>
<dbReference type="EMBL" id="MFZV01000042">
    <property type="protein sequence ID" value="OGK30663.1"/>
    <property type="molecule type" value="Genomic_DNA"/>
</dbReference>
<dbReference type="Gene3D" id="2.120.10.30">
    <property type="entry name" value="TolB, C-terminal domain"/>
    <property type="match status" value="1"/>
</dbReference>
<dbReference type="AlphaFoldDB" id="A0A1F7HHW2"/>
<proteinExistence type="predicted"/>
<keyword evidence="1" id="KW-1133">Transmembrane helix</keyword>
<dbReference type="InterPro" id="IPR012938">
    <property type="entry name" value="Glc/Sorbosone_DH"/>
</dbReference>
<evidence type="ECO:0000313" key="4">
    <source>
        <dbReference type="Proteomes" id="UP000177199"/>
    </source>
</evidence>